<keyword evidence="3" id="KW-1185">Reference proteome</keyword>
<reference evidence="2 3" key="2">
    <citation type="journal article" date="2018" name="New Phytol.">
        <title>High intraspecific genome diversity in the model arbuscular mycorrhizal symbiont Rhizophagus irregularis.</title>
        <authorList>
            <person name="Chen E.C.H."/>
            <person name="Morin E."/>
            <person name="Beaudet D."/>
            <person name="Noel J."/>
            <person name="Yildirir G."/>
            <person name="Ndikumana S."/>
            <person name="Charron P."/>
            <person name="St-Onge C."/>
            <person name="Giorgi J."/>
            <person name="Kruger M."/>
            <person name="Marton T."/>
            <person name="Ropars J."/>
            <person name="Grigoriev I.V."/>
            <person name="Hainaut M."/>
            <person name="Henrissat B."/>
            <person name="Roux C."/>
            <person name="Martin F."/>
            <person name="Corradi N."/>
        </authorList>
    </citation>
    <scope>NUCLEOTIDE SEQUENCE [LARGE SCALE GENOMIC DNA]</scope>
    <source>
        <strain evidence="2 3">DAOM 197198</strain>
    </source>
</reference>
<sequence length="182" mass="21435">MLQPSHSTIPFQKTPNQPYCETAENLVLTGLQSELIIPIEHIKSSVNIYSRERGRESSRRTEKEVKEMITMLFIIQVGENNIKEFRAHSIVLRARSPYFKTSHSVNWITRENNMFIFNKLNVTPIVYEMILKYIYTGELDPIRDDLSIEEIIVWDYLIKWGIEQTPVLKVIRQSGMKRIIKH</sequence>
<proteinExistence type="predicted"/>
<dbReference type="AlphaFoldDB" id="A0A2P4P3F3"/>
<dbReference type="Gene3D" id="3.30.710.10">
    <property type="entry name" value="Potassium Channel Kv1.1, Chain A"/>
    <property type="match status" value="1"/>
</dbReference>
<gene>
    <name evidence="2" type="ORF">GLOIN_2v1487449</name>
</gene>
<dbReference type="Proteomes" id="UP000018888">
    <property type="component" value="Unassembled WGS sequence"/>
</dbReference>
<dbReference type="InterPro" id="IPR000210">
    <property type="entry name" value="BTB/POZ_dom"/>
</dbReference>
<organism evidence="2 3">
    <name type="scientific">Rhizophagus irregularis (strain DAOM 181602 / DAOM 197198 / MUCL 43194)</name>
    <name type="common">Arbuscular mycorrhizal fungus</name>
    <name type="synonym">Glomus intraradices</name>
    <dbReference type="NCBI Taxonomy" id="747089"/>
    <lineage>
        <taxon>Eukaryota</taxon>
        <taxon>Fungi</taxon>
        <taxon>Fungi incertae sedis</taxon>
        <taxon>Mucoromycota</taxon>
        <taxon>Glomeromycotina</taxon>
        <taxon>Glomeromycetes</taxon>
        <taxon>Glomerales</taxon>
        <taxon>Glomeraceae</taxon>
        <taxon>Rhizophagus</taxon>
    </lineage>
</organism>
<feature type="domain" description="BTB" evidence="1">
    <location>
        <begin position="71"/>
        <end position="143"/>
    </location>
</feature>
<dbReference type="VEuPathDB" id="FungiDB:RhiirFUN_010966"/>
<dbReference type="InterPro" id="IPR011333">
    <property type="entry name" value="SKP1/BTB/POZ_sf"/>
</dbReference>
<dbReference type="PROSITE" id="PS50097">
    <property type="entry name" value="BTB"/>
    <property type="match status" value="1"/>
</dbReference>
<evidence type="ECO:0000313" key="2">
    <source>
        <dbReference type="EMBL" id="POG59898.1"/>
    </source>
</evidence>
<reference evidence="2 3" key="1">
    <citation type="journal article" date="2013" name="Proc. Natl. Acad. Sci. U.S.A.">
        <title>Genome of an arbuscular mycorrhizal fungus provides insight into the oldest plant symbiosis.</title>
        <authorList>
            <person name="Tisserant E."/>
            <person name="Malbreil M."/>
            <person name="Kuo A."/>
            <person name="Kohler A."/>
            <person name="Symeonidi A."/>
            <person name="Balestrini R."/>
            <person name="Charron P."/>
            <person name="Duensing N."/>
            <person name="Frei Dit Frey N."/>
            <person name="Gianinazzi-Pearson V."/>
            <person name="Gilbert L.B."/>
            <person name="Handa Y."/>
            <person name="Herr J.R."/>
            <person name="Hijri M."/>
            <person name="Koul R."/>
            <person name="Kawaguchi M."/>
            <person name="Krajinski F."/>
            <person name="Lammers P.J."/>
            <person name="Masclaux F.G."/>
            <person name="Murat C."/>
            <person name="Morin E."/>
            <person name="Ndikumana S."/>
            <person name="Pagni M."/>
            <person name="Petitpierre D."/>
            <person name="Requena N."/>
            <person name="Rosikiewicz P."/>
            <person name="Riley R."/>
            <person name="Saito K."/>
            <person name="San Clemente H."/>
            <person name="Shapiro H."/>
            <person name="van Tuinen D."/>
            <person name="Becard G."/>
            <person name="Bonfante P."/>
            <person name="Paszkowski U."/>
            <person name="Shachar-Hill Y.Y."/>
            <person name="Tuskan G.A."/>
            <person name="Young P.W."/>
            <person name="Sanders I.R."/>
            <person name="Henrissat B."/>
            <person name="Rensing S.A."/>
            <person name="Grigoriev I.V."/>
            <person name="Corradi N."/>
            <person name="Roux C."/>
            <person name="Martin F."/>
        </authorList>
    </citation>
    <scope>NUCLEOTIDE SEQUENCE [LARGE SCALE GENOMIC DNA]</scope>
    <source>
        <strain evidence="2 3">DAOM 197198</strain>
    </source>
</reference>
<dbReference type="EMBL" id="AUPC02000422">
    <property type="protein sequence ID" value="POG59898.1"/>
    <property type="molecule type" value="Genomic_DNA"/>
</dbReference>
<evidence type="ECO:0000259" key="1">
    <source>
        <dbReference type="PROSITE" id="PS50097"/>
    </source>
</evidence>
<name>A0A2P4P3F3_RHIID</name>
<dbReference type="SUPFAM" id="SSF54695">
    <property type="entry name" value="POZ domain"/>
    <property type="match status" value="1"/>
</dbReference>
<accession>A0A2P4P3F3</accession>
<dbReference type="CDD" id="cd18186">
    <property type="entry name" value="BTB_POZ_ZBTB_KLHL-like"/>
    <property type="match status" value="1"/>
</dbReference>
<comment type="caution">
    <text evidence="2">The sequence shown here is derived from an EMBL/GenBank/DDBJ whole genome shotgun (WGS) entry which is preliminary data.</text>
</comment>
<protein>
    <recommendedName>
        <fullName evidence="1">BTB domain-containing protein</fullName>
    </recommendedName>
</protein>
<dbReference type="Pfam" id="PF00651">
    <property type="entry name" value="BTB"/>
    <property type="match status" value="1"/>
</dbReference>
<evidence type="ECO:0000313" key="3">
    <source>
        <dbReference type="Proteomes" id="UP000018888"/>
    </source>
</evidence>